<name>A0A8S1X0S8_PAROT</name>
<evidence type="ECO:0000313" key="4">
    <source>
        <dbReference type="Proteomes" id="UP000683925"/>
    </source>
</evidence>
<comment type="caution">
    <text evidence="3">The sequence shown here is derived from an EMBL/GenBank/DDBJ whole genome shotgun (WGS) entry which is preliminary data.</text>
</comment>
<feature type="coiled-coil region" evidence="1">
    <location>
        <begin position="1"/>
        <end position="56"/>
    </location>
</feature>
<sequence length="633" mass="75611">MQTLDDENKELRQQLESLEKTYKILTEELQIFRENMKQYDKEKQILMEEKIKLQQESKEKKSTEFEKKIKSIIEKLPCQIEINSLRQISQSTIQKAKDAIKNVAIAYKDAYNQDYHKRLSDKPQSLFESLYIVGGKHKESEKNQEYQQQQDGQLKSKIFYKCYKYDISAKERNFLESIESDIEGTLESLLEVEKLDYDNKKVEDRIFNLVNEKNIMDNQFFFINKRGFFDHQSDKFVPSNMELITEINNDKQLFLIFLGVDDFITSFKQDRFKFWKFKKYYCLVTYFPIFEIFEQVLQFVDNIIQTQRKGFQQQLQNQLKLGQREKILEIKFKQKIYQDYDSLNIIQASKEAISSYLCDLSKKYLSSNQPNLDFKFISNLTTQNNQVLKQHLTYSVTKDIRITNMLKAAHVVMQIFCNQLNDFFLILTEILKEEQIVFCSENKSILVQVCYFFHKIIYPFIYTQPVKYYTDMDTFQEISNQERPFIFGINKSFNEFRGDLSQQNCPTIVELSNMKATIHQFTPIDPNQIKQLFPDDEFQDIFNNYTKDPLNLQIKKCQILLSRIKMKIENDVLKQMELSQDPKFVSDGELNQGIIIDCTNKKLSENKNRTLLMDIFRTTYFQTYLKHQQKCKF</sequence>
<proteinExistence type="predicted"/>
<dbReference type="SMART" id="SM00799">
    <property type="entry name" value="DENN"/>
    <property type="match status" value="1"/>
</dbReference>
<dbReference type="OrthoDB" id="304239at2759"/>
<evidence type="ECO:0000313" key="3">
    <source>
        <dbReference type="EMBL" id="CAD8194009.1"/>
    </source>
</evidence>
<dbReference type="InterPro" id="IPR001194">
    <property type="entry name" value="cDENN_dom"/>
</dbReference>
<accession>A0A8S1X0S8</accession>
<evidence type="ECO:0000256" key="1">
    <source>
        <dbReference type="SAM" id="Coils"/>
    </source>
</evidence>
<dbReference type="OMA" id="QIFRENM"/>
<protein>
    <recommendedName>
        <fullName evidence="2">cDENN domain-containing protein</fullName>
    </recommendedName>
</protein>
<dbReference type="PANTHER" id="PTHR15288">
    <property type="entry name" value="DENN DOMAIN-CONTAINING PROTEIN 2"/>
    <property type="match status" value="1"/>
</dbReference>
<keyword evidence="4" id="KW-1185">Reference proteome</keyword>
<keyword evidence="1" id="KW-0175">Coiled coil</keyword>
<dbReference type="Proteomes" id="UP000683925">
    <property type="component" value="Unassembled WGS sequence"/>
</dbReference>
<dbReference type="Pfam" id="PF02141">
    <property type="entry name" value="DENN"/>
    <property type="match status" value="1"/>
</dbReference>
<dbReference type="AlphaFoldDB" id="A0A8S1X0S8"/>
<dbReference type="PANTHER" id="PTHR15288:SF0">
    <property type="entry name" value="UDENN DOMAIN-CONTAINING PROTEIN"/>
    <property type="match status" value="1"/>
</dbReference>
<reference evidence="3" key="1">
    <citation type="submission" date="2021-01" db="EMBL/GenBank/DDBJ databases">
        <authorList>
            <consortium name="Genoscope - CEA"/>
            <person name="William W."/>
        </authorList>
    </citation>
    <scope>NUCLEOTIDE SEQUENCE</scope>
</reference>
<dbReference type="InterPro" id="IPR051942">
    <property type="entry name" value="DENN_domain_containing_2"/>
</dbReference>
<dbReference type="EMBL" id="CAJJDP010000106">
    <property type="protein sequence ID" value="CAD8194009.1"/>
    <property type="molecule type" value="Genomic_DNA"/>
</dbReference>
<gene>
    <name evidence="3" type="ORF">POCTA_138.1.T1060001</name>
</gene>
<feature type="domain" description="cDENN" evidence="2">
    <location>
        <begin position="276"/>
        <end position="492"/>
    </location>
</feature>
<evidence type="ECO:0000259" key="2">
    <source>
        <dbReference type="SMART" id="SM00799"/>
    </source>
</evidence>
<organism evidence="3 4">
    <name type="scientific">Paramecium octaurelia</name>
    <dbReference type="NCBI Taxonomy" id="43137"/>
    <lineage>
        <taxon>Eukaryota</taxon>
        <taxon>Sar</taxon>
        <taxon>Alveolata</taxon>
        <taxon>Ciliophora</taxon>
        <taxon>Intramacronucleata</taxon>
        <taxon>Oligohymenophorea</taxon>
        <taxon>Peniculida</taxon>
        <taxon>Parameciidae</taxon>
        <taxon>Paramecium</taxon>
    </lineage>
</organism>